<evidence type="ECO:0000256" key="1">
    <source>
        <dbReference type="SAM" id="Coils"/>
    </source>
</evidence>
<proteinExistence type="predicted"/>
<name>A0A371IMG6_9FIRM</name>
<accession>A0A371IMG6</accession>
<dbReference type="RefSeq" id="WP_068911345.1">
    <property type="nucleotide sequence ID" value="NZ_MBEW02000005.1"/>
</dbReference>
<feature type="coiled-coil region" evidence="1">
    <location>
        <begin position="340"/>
        <end position="367"/>
    </location>
</feature>
<keyword evidence="1" id="KW-0175">Coiled coil</keyword>
<evidence type="ECO:0000313" key="2">
    <source>
        <dbReference type="EMBL" id="RDY21695.1"/>
    </source>
</evidence>
<dbReference type="Proteomes" id="UP000093352">
    <property type="component" value="Unassembled WGS sequence"/>
</dbReference>
<sequence length="524" mass="59861">MRIDVDSSVFRPGYVPQKTSGNAEELNAKGEFVRGKIVDVNQNMVLIQTSTGKQFSATTTIPVENYIDQEMAFTILMGEDGQILLKPEIDETGLNKQLNLKVEDILLKMGKQITPENKELVKQMMSSSIPITLENFDELRETMFSANILQSKEFSYDLKQGDSELNLNQLVKQLQMRKDFNVAGENTTSQLPEGLNVKDFLLLKNLGIEANINNIKALYDIFQKIDLGKTDLTGIKSMLASAGFFENVKNDIDLATNQNLNILTNEQKSQIETLKSNLPNTSKMEFVSDKELTQFKFPDLASLIGRDSKLIKGSFERNLALSEVIDTLKEVDTKLTKNINSDWQNSKEQLSIDYKSVKNELKTVSEMLGRNSDISQFIDKQIMPKLDVLANMQDRYNYNIIPLQIQNQDNVLQFYSKKKPATRKNEDAPLNIGLCLNTKNYGIIKSMLSYKKGQMLNIDFYTQDIKTKNYFQNNIKQLNDTLKQMGFYNLNITVQQSLPMSKSKEMIDDVLYDNKEMKSFELWI</sequence>
<protein>
    <recommendedName>
        <fullName evidence="4">Flagellar hook-length control protein FliK</fullName>
    </recommendedName>
</protein>
<gene>
    <name evidence="2" type="ORF">BBG48_003690</name>
</gene>
<keyword evidence="3" id="KW-1185">Reference proteome</keyword>
<reference evidence="2 3" key="1">
    <citation type="journal article" date="2016" name="Genome Announc.">
        <title>Draft Genome Sequence of Criibacterium bergeronii gen. nov., sp. nov., Strain CCRI-22567T, Isolated from a Vaginal Sample from a Woman with Bacterial Vaginosis.</title>
        <authorList>
            <person name="Maheux A.F."/>
            <person name="Berube E."/>
            <person name="Boudreau D.K."/>
            <person name="Raymond F."/>
            <person name="Corbeil J."/>
            <person name="Roy P.H."/>
            <person name="Boissinot M."/>
            <person name="Omar R.F."/>
        </authorList>
    </citation>
    <scope>NUCLEOTIDE SEQUENCE [LARGE SCALE GENOMIC DNA]</scope>
    <source>
        <strain evidence="2 3">CCRI-22567</strain>
    </source>
</reference>
<comment type="caution">
    <text evidence="2">The sequence shown here is derived from an EMBL/GenBank/DDBJ whole genome shotgun (WGS) entry which is preliminary data.</text>
</comment>
<dbReference type="STRING" id="1871336.BBG48_00095"/>
<dbReference type="AlphaFoldDB" id="A0A371IMG6"/>
<evidence type="ECO:0008006" key="4">
    <source>
        <dbReference type="Google" id="ProtNLM"/>
    </source>
</evidence>
<evidence type="ECO:0000313" key="3">
    <source>
        <dbReference type="Proteomes" id="UP000093352"/>
    </source>
</evidence>
<dbReference type="EMBL" id="MBEW02000005">
    <property type="protein sequence ID" value="RDY21695.1"/>
    <property type="molecule type" value="Genomic_DNA"/>
</dbReference>
<organism evidence="2 3">
    <name type="scientific">Criibacterium bergeronii</name>
    <dbReference type="NCBI Taxonomy" id="1871336"/>
    <lineage>
        <taxon>Bacteria</taxon>
        <taxon>Bacillati</taxon>
        <taxon>Bacillota</taxon>
        <taxon>Clostridia</taxon>
        <taxon>Peptostreptococcales</taxon>
        <taxon>Filifactoraceae</taxon>
        <taxon>Criibacterium</taxon>
    </lineage>
</organism>